<sequence length="197" mass="21403" precursor="true">MRTALFVLATVCLTAIGCNSASSPSGVAVIDLDEVARRLGRDIKMTEMIKAGEGVVNQQLATVQASYEQQLSDKKAEFGEEATEEANKTLAQMHQQASFQFNQARQQAAAKLSQHRAQLIQQFREEVKPIAREAAAAKGYNIVLTKNDSVLFDFASTHDVTEEVIAAMSKSDYKAPQPITTKPAASTAAKPETTEQK</sequence>
<evidence type="ECO:0000313" key="6">
    <source>
        <dbReference type="Proteomes" id="UP000317648"/>
    </source>
</evidence>
<proteinExistence type="inferred from homology"/>
<dbReference type="EMBL" id="CP036433">
    <property type="protein sequence ID" value="QDU95015.1"/>
    <property type="molecule type" value="Genomic_DNA"/>
</dbReference>
<protein>
    <submittedName>
        <fullName evidence="5">Outer membrane protein (OmpH-like)</fullName>
    </submittedName>
</protein>
<dbReference type="Proteomes" id="UP000317648">
    <property type="component" value="Chromosome"/>
</dbReference>
<dbReference type="PANTHER" id="PTHR35089:SF1">
    <property type="entry name" value="CHAPERONE PROTEIN SKP"/>
    <property type="match status" value="1"/>
</dbReference>
<evidence type="ECO:0000256" key="4">
    <source>
        <dbReference type="SAM" id="SignalP"/>
    </source>
</evidence>
<gene>
    <name evidence="5" type="ORF">Pla8534_28250</name>
</gene>
<evidence type="ECO:0000256" key="2">
    <source>
        <dbReference type="ARBA" id="ARBA00022729"/>
    </source>
</evidence>
<name>A0A518DT39_9BACT</name>
<dbReference type="AlphaFoldDB" id="A0A518DT39"/>
<dbReference type="GO" id="GO:0051082">
    <property type="term" value="F:unfolded protein binding"/>
    <property type="evidence" value="ECO:0007669"/>
    <property type="project" value="InterPro"/>
</dbReference>
<feature type="chain" id="PRO_5022230923" evidence="4">
    <location>
        <begin position="21"/>
        <end position="197"/>
    </location>
</feature>
<dbReference type="InterPro" id="IPR005632">
    <property type="entry name" value="Chaperone_Skp"/>
</dbReference>
<comment type="similarity">
    <text evidence="1">Belongs to the Skp family.</text>
</comment>
<evidence type="ECO:0000256" key="3">
    <source>
        <dbReference type="SAM" id="MobiDB-lite"/>
    </source>
</evidence>
<dbReference type="SUPFAM" id="SSF111384">
    <property type="entry name" value="OmpH-like"/>
    <property type="match status" value="1"/>
</dbReference>
<dbReference type="PROSITE" id="PS51257">
    <property type="entry name" value="PROKAR_LIPOPROTEIN"/>
    <property type="match status" value="1"/>
</dbReference>
<dbReference type="KEGG" id="lcre:Pla8534_28250"/>
<dbReference type="GO" id="GO:0050821">
    <property type="term" value="P:protein stabilization"/>
    <property type="evidence" value="ECO:0007669"/>
    <property type="project" value="TreeGrafter"/>
</dbReference>
<feature type="signal peptide" evidence="4">
    <location>
        <begin position="1"/>
        <end position="20"/>
    </location>
</feature>
<dbReference type="PANTHER" id="PTHR35089">
    <property type="entry name" value="CHAPERONE PROTEIN SKP"/>
    <property type="match status" value="1"/>
</dbReference>
<evidence type="ECO:0000313" key="5">
    <source>
        <dbReference type="EMBL" id="QDU95015.1"/>
    </source>
</evidence>
<feature type="region of interest" description="Disordered" evidence="3">
    <location>
        <begin position="170"/>
        <end position="197"/>
    </location>
</feature>
<reference evidence="5 6" key="1">
    <citation type="submission" date="2019-02" db="EMBL/GenBank/DDBJ databases">
        <title>Deep-cultivation of Planctomycetes and their phenomic and genomic characterization uncovers novel biology.</title>
        <authorList>
            <person name="Wiegand S."/>
            <person name="Jogler M."/>
            <person name="Boedeker C."/>
            <person name="Pinto D."/>
            <person name="Vollmers J."/>
            <person name="Rivas-Marin E."/>
            <person name="Kohn T."/>
            <person name="Peeters S.H."/>
            <person name="Heuer A."/>
            <person name="Rast P."/>
            <person name="Oberbeckmann S."/>
            <person name="Bunk B."/>
            <person name="Jeske O."/>
            <person name="Meyerdierks A."/>
            <person name="Storesund J.E."/>
            <person name="Kallscheuer N."/>
            <person name="Luecker S."/>
            <person name="Lage O.M."/>
            <person name="Pohl T."/>
            <person name="Merkel B.J."/>
            <person name="Hornburger P."/>
            <person name="Mueller R.-W."/>
            <person name="Bruemmer F."/>
            <person name="Labrenz M."/>
            <person name="Spormann A.M."/>
            <person name="Op den Camp H."/>
            <person name="Overmann J."/>
            <person name="Amann R."/>
            <person name="Jetten M.S.M."/>
            <person name="Mascher T."/>
            <person name="Medema M.H."/>
            <person name="Devos D.P."/>
            <person name="Kaster A.-K."/>
            <person name="Ovreas L."/>
            <person name="Rohde M."/>
            <person name="Galperin M.Y."/>
            <person name="Jogler C."/>
        </authorList>
    </citation>
    <scope>NUCLEOTIDE SEQUENCE [LARGE SCALE GENOMIC DNA]</scope>
    <source>
        <strain evidence="5 6">Pla85_3_4</strain>
    </source>
</reference>
<evidence type="ECO:0000256" key="1">
    <source>
        <dbReference type="ARBA" id="ARBA00009091"/>
    </source>
</evidence>
<dbReference type="Gene3D" id="3.30.910.20">
    <property type="entry name" value="Skp domain"/>
    <property type="match status" value="1"/>
</dbReference>
<dbReference type="Pfam" id="PF03938">
    <property type="entry name" value="OmpH"/>
    <property type="match status" value="1"/>
</dbReference>
<dbReference type="SMART" id="SM00935">
    <property type="entry name" value="OmpH"/>
    <property type="match status" value="1"/>
</dbReference>
<accession>A0A518DT39</accession>
<dbReference type="GO" id="GO:0005829">
    <property type="term" value="C:cytosol"/>
    <property type="evidence" value="ECO:0007669"/>
    <property type="project" value="TreeGrafter"/>
</dbReference>
<keyword evidence="6" id="KW-1185">Reference proteome</keyword>
<dbReference type="RefSeq" id="WP_197443262.1">
    <property type="nucleotide sequence ID" value="NZ_CP036433.1"/>
</dbReference>
<organism evidence="5 6">
    <name type="scientific">Lignipirellula cremea</name>
    <dbReference type="NCBI Taxonomy" id="2528010"/>
    <lineage>
        <taxon>Bacteria</taxon>
        <taxon>Pseudomonadati</taxon>
        <taxon>Planctomycetota</taxon>
        <taxon>Planctomycetia</taxon>
        <taxon>Pirellulales</taxon>
        <taxon>Pirellulaceae</taxon>
        <taxon>Lignipirellula</taxon>
    </lineage>
</organism>
<dbReference type="InterPro" id="IPR024930">
    <property type="entry name" value="Skp_dom_sf"/>
</dbReference>
<feature type="compositionally biased region" description="Low complexity" evidence="3">
    <location>
        <begin position="180"/>
        <end position="191"/>
    </location>
</feature>
<keyword evidence="2 4" id="KW-0732">Signal</keyword>